<feature type="DNA-binding region" description="HMG box" evidence="3">
    <location>
        <begin position="72"/>
        <end position="139"/>
    </location>
</feature>
<dbReference type="InterPro" id="IPR009071">
    <property type="entry name" value="HMG_box_dom"/>
</dbReference>
<accession>A0A915CFS6</accession>
<evidence type="ECO:0000256" key="2">
    <source>
        <dbReference type="ARBA" id="ARBA00023242"/>
    </source>
</evidence>
<evidence type="ECO:0000256" key="3">
    <source>
        <dbReference type="PROSITE-ProRule" id="PRU00267"/>
    </source>
</evidence>
<feature type="domain" description="HMG box" evidence="5">
    <location>
        <begin position="72"/>
        <end position="139"/>
    </location>
</feature>
<dbReference type="GO" id="GO:0003677">
    <property type="term" value="F:DNA binding"/>
    <property type="evidence" value="ECO:0007669"/>
    <property type="project" value="UniProtKB-UniRule"/>
</dbReference>
<evidence type="ECO:0000313" key="7">
    <source>
        <dbReference type="WBParaSite" id="PgR138_g008_t05"/>
    </source>
</evidence>
<protein>
    <submittedName>
        <fullName evidence="7">HMG box domain-containing protein</fullName>
    </submittedName>
</protein>
<dbReference type="GO" id="GO:0010468">
    <property type="term" value="P:regulation of gene expression"/>
    <property type="evidence" value="ECO:0007669"/>
    <property type="project" value="TreeGrafter"/>
</dbReference>
<organism evidence="6 7">
    <name type="scientific">Parascaris univalens</name>
    <name type="common">Nematode worm</name>
    <dbReference type="NCBI Taxonomy" id="6257"/>
    <lineage>
        <taxon>Eukaryota</taxon>
        <taxon>Metazoa</taxon>
        <taxon>Ecdysozoa</taxon>
        <taxon>Nematoda</taxon>
        <taxon>Chromadorea</taxon>
        <taxon>Rhabditida</taxon>
        <taxon>Spirurina</taxon>
        <taxon>Ascaridomorpha</taxon>
        <taxon>Ascaridoidea</taxon>
        <taxon>Ascarididae</taxon>
        <taxon>Parascaris</taxon>
    </lineage>
</organism>
<dbReference type="PANTHER" id="PTHR46040:SF3">
    <property type="entry name" value="HIGH MOBILITY GROUP PROTEIN 2"/>
    <property type="match status" value="1"/>
</dbReference>
<keyword evidence="2 3" id="KW-0539">Nucleus</keyword>
<keyword evidence="1 3" id="KW-0238">DNA-binding</keyword>
<dbReference type="AlphaFoldDB" id="A0A915CFS6"/>
<dbReference type="PANTHER" id="PTHR46040">
    <property type="entry name" value="HIGH MOBILITY GROUP PROTEIN 2"/>
    <property type="match status" value="1"/>
</dbReference>
<dbReference type="Gene3D" id="1.10.30.10">
    <property type="entry name" value="High mobility group box domain"/>
    <property type="match status" value="1"/>
</dbReference>
<dbReference type="SMART" id="SM00398">
    <property type="entry name" value="HMG"/>
    <property type="match status" value="1"/>
</dbReference>
<keyword evidence="6" id="KW-1185">Reference proteome</keyword>
<feature type="coiled-coil region" evidence="4">
    <location>
        <begin position="121"/>
        <end position="164"/>
    </location>
</feature>
<proteinExistence type="predicted"/>
<keyword evidence="4" id="KW-0175">Coiled coil</keyword>
<dbReference type="Proteomes" id="UP000887569">
    <property type="component" value="Unplaced"/>
</dbReference>
<dbReference type="InterPro" id="IPR051965">
    <property type="entry name" value="ChromReg_NeuronalGeneExpr"/>
</dbReference>
<dbReference type="GO" id="GO:0005634">
    <property type="term" value="C:nucleus"/>
    <property type="evidence" value="ECO:0007669"/>
    <property type="project" value="UniProtKB-UniRule"/>
</dbReference>
<feature type="coiled-coil region" evidence="4">
    <location>
        <begin position="200"/>
        <end position="241"/>
    </location>
</feature>
<evidence type="ECO:0000313" key="6">
    <source>
        <dbReference type="Proteomes" id="UP000887569"/>
    </source>
</evidence>
<dbReference type="PROSITE" id="PS50118">
    <property type="entry name" value="HMG_BOX_2"/>
    <property type="match status" value="1"/>
</dbReference>
<sequence length="315" mass="36012">MLTVFYVHCNSRDSMKEGRRENADENSADALNTPKIAQTRCSTAARCRKGVGSGRRSTKKPYRKLLTDENAPKRPHSAYVLFLAMQKRPVGRNRGVSRAEEGMAVGDKWTALSDEQKRPFFERAELERLEYEKLVEEYHKTDAYKRFKEKKEALIKERRKMSRLRKISGETGSDDEAEDIVGAAQPDGIPIFSSQFIEYNKAQEMALKKLRRKSSSLEEENRLLKENITRLKANIAARKREQHREADHTHELLRTKEKWANVIIGALNGVVISGAPPVSKNIVAYMERLNYLAMEDPQHPVLVKVRAAVSNANFL</sequence>
<dbReference type="SUPFAM" id="SSF47095">
    <property type="entry name" value="HMG-box"/>
    <property type="match status" value="1"/>
</dbReference>
<dbReference type="InterPro" id="IPR036910">
    <property type="entry name" value="HMG_box_dom_sf"/>
</dbReference>
<reference evidence="7" key="1">
    <citation type="submission" date="2022-11" db="UniProtKB">
        <authorList>
            <consortium name="WormBaseParasite"/>
        </authorList>
    </citation>
    <scope>IDENTIFICATION</scope>
</reference>
<evidence type="ECO:0000256" key="4">
    <source>
        <dbReference type="SAM" id="Coils"/>
    </source>
</evidence>
<name>A0A915CFS6_PARUN</name>
<dbReference type="Pfam" id="PF00505">
    <property type="entry name" value="HMG_box"/>
    <property type="match status" value="1"/>
</dbReference>
<dbReference type="WBParaSite" id="PgR138_g008_t05">
    <property type="protein sequence ID" value="PgR138_g008_t05"/>
    <property type="gene ID" value="PgR138_g008"/>
</dbReference>
<evidence type="ECO:0000256" key="1">
    <source>
        <dbReference type="ARBA" id="ARBA00023125"/>
    </source>
</evidence>
<evidence type="ECO:0000259" key="5">
    <source>
        <dbReference type="PROSITE" id="PS50118"/>
    </source>
</evidence>